<protein>
    <recommendedName>
        <fullName evidence="1">Erythromycin biosynthesis protein CIII-like C-terminal domain-containing protein</fullName>
    </recommendedName>
</protein>
<dbReference type="SUPFAM" id="SSF53756">
    <property type="entry name" value="UDP-Glycosyltransferase/glycogen phosphorylase"/>
    <property type="match status" value="1"/>
</dbReference>
<dbReference type="GO" id="GO:0016906">
    <property type="term" value="F:sterol 3-beta-glucosyltransferase activity"/>
    <property type="evidence" value="ECO:0007669"/>
    <property type="project" value="UniProtKB-ARBA"/>
</dbReference>
<sequence>PRPSDWDDMIQQPGPLTVKEDAVEPAEDLRAFVEAKAEPPIYIGWGSMVCRSATFMTELACRAIWLANARGVVLGGWAKLSVDALDRSKADFANLKAYVDANVFFVPPAAACPHEWLFRRCKLTVHHGGAGTMVAAVRAGRPTIITPVAFDQHVHARWVSRIGCGRGTSALGRVTPKELLGAIKKCNSTEMVETAKRIGELVRSENGVESSVKMIGSYL</sequence>
<dbReference type="EnsemblProtists" id="EOD24018">
    <property type="protein sequence ID" value="EOD24018"/>
    <property type="gene ID" value="EMIHUDRAFT_54108"/>
</dbReference>
<dbReference type="PANTHER" id="PTHR48050">
    <property type="entry name" value="STEROL 3-BETA-GLUCOSYLTRANSFERASE"/>
    <property type="match status" value="1"/>
</dbReference>
<dbReference type="FunFam" id="3.40.50.2000:FF:000009">
    <property type="entry name" value="Sterol 3-beta-glucosyltransferase UGT80A2"/>
    <property type="match status" value="1"/>
</dbReference>
<evidence type="ECO:0000313" key="3">
    <source>
        <dbReference type="Proteomes" id="UP000013827"/>
    </source>
</evidence>
<accession>A0A0D3JKI3</accession>
<name>A0A0D3JKI3_EMIH1</name>
<dbReference type="InterPro" id="IPR010610">
    <property type="entry name" value="EryCIII-like_C"/>
</dbReference>
<dbReference type="Gene3D" id="3.40.50.2000">
    <property type="entry name" value="Glycogen Phosphorylase B"/>
    <property type="match status" value="1"/>
</dbReference>
<keyword evidence="3" id="KW-1185">Reference proteome</keyword>
<feature type="domain" description="Erythromycin biosynthesis protein CIII-like C-terminal" evidence="1">
    <location>
        <begin position="110"/>
        <end position="186"/>
    </location>
</feature>
<dbReference type="Proteomes" id="UP000013827">
    <property type="component" value="Unassembled WGS sequence"/>
</dbReference>
<proteinExistence type="predicted"/>
<dbReference type="GeneID" id="17269564"/>
<dbReference type="PANTHER" id="PTHR48050:SF13">
    <property type="entry name" value="STEROL 3-BETA-GLUCOSYLTRANSFERASE UGT80A2"/>
    <property type="match status" value="1"/>
</dbReference>
<dbReference type="HOGENOM" id="CLU_077805_0_0_1"/>
<dbReference type="EnsemblProtists" id="EOD24024">
    <property type="protein sequence ID" value="EOD24024"/>
    <property type="gene ID" value="EMIHUDRAFT_54107"/>
</dbReference>
<dbReference type="eggNOG" id="KOG1192">
    <property type="taxonomic scope" value="Eukaryota"/>
</dbReference>
<dbReference type="GeneID" id="17269570"/>
<evidence type="ECO:0000313" key="2">
    <source>
        <dbReference type="EnsemblProtists" id="EOD24018"/>
    </source>
</evidence>
<dbReference type="KEGG" id="ehx:EMIHUDRAFT_54108"/>
<dbReference type="PaxDb" id="2903-EOD24018"/>
<dbReference type="RefSeq" id="XP_005776447.1">
    <property type="nucleotide sequence ID" value="XM_005776390.1"/>
</dbReference>
<dbReference type="Pfam" id="PF06722">
    <property type="entry name" value="EryCIII-like_C"/>
    <property type="match status" value="1"/>
</dbReference>
<reference evidence="3" key="1">
    <citation type="journal article" date="2013" name="Nature">
        <title>Pan genome of the phytoplankton Emiliania underpins its global distribution.</title>
        <authorList>
            <person name="Read B.A."/>
            <person name="Kegel J."/>
            <person name="Klute M.J."/>
            <person name="Kuo A."/>
            <person name="Lefebvre S.C."/>
            <person name="Maumus F."/>
            <person name="Mayer C."/>
            <person name="Miller J."/>
            <person name="Monier A."/>
            <person name="Salamov A."/>
            <person name="Young J."/>
            <person name="Aguilar M."/>
            <person name="Claverie J.M."/>
            <person name="Frickenhaus S."/>
            <person name="Gonzalez K."/>
            <person name="Herman E.K."/>
            <person name="Lin Y.C."/>
            <person name="Napier J."/>
            <person name="Ogata H."/>
            <person name="Sarno A.F."/>
            <person name="Shmutz J."/>
            <person name="Schroeder D."/>
            <person name="de Vargas C."/>
            <person name="Verret F."/>
            <person name="von Dassow P."/>
            <person name="Valentin K."/>
            <person name="Van de Peer Y."/>
            <person name="Wheeler G."/>
            <person name="Dacks J.B."/>
            <person name="Delwiche C.F."/>
            <person name="Dyhrman S.T."/>
            <person name="Glockner G."/>
            <person name="John U."/>
            <person name="Richards T."/>
            <person name="Worden A.Z."/>
            <person name="Zhang X."/>
            <person name="Grigoriev I.V."/>
            <person name="Allen A.E."/>
            <person name="Bidle K."/>
            <person name="Borodovsky M."/>
            <person name="Bowler C."/>
            <person name="Brownlee C."/>
            <person name="Cock J.M."/>
            <person name="Elias M."/>
            <person name="Gladyshev V.N."/>
            <person name="Groth M."/>
            <person name="Guda C."/>
            <person name="Hadaegh A."/>
            <person name="Iglesias-Rodriguez M.D."/>
            <person name="Jenkins J."/>
            <person name="Jones B.M."/>
            <person name="Lawson T."/>
            <person name="Leese F."/>
            <person name="Lindquist E."/>
            <person name="Lobanov A."/>
            <person name="Lomsadze A."/>
            <person name="Malik S.B."/>
            <person name="Marsh M.E."/>
            <person name="Mackinder L."/>
            <person name="Mock T."/>
            <person name="Mueller-Roeber B."/>
            <person name="Pagarete A."/>
            <person name="Parker M."/>
            <person name="Probert I."/>
            <person name="Quesneville H."/>
            <person name="Raines C."/>
            <person name="Rensing S.A."/>
            <person name="Riano-Pachon D.M."/>
            <person name="Richier S."/>
            <person name="Rokitta S."/>
            <person name="Shiraiwa Y."/>
            <person name="Soanes D.M."/>
            <person name="van der Giezen M."/>
            <person name="Wahlund T.M."/>
            <person name="Williams B."/>
            <person name="Wilson W."/>
            <person name="Wolfe G."/>
            <person name="Wurch L.L."/>
        </authorList>
    </citation>
    <scope>NUCLEOTIDE SEQUENCE</scope>
</reference>
<reference evidence="2" key="2">
    <citation type="submission" date="2024-10" db="UniProtKB">
        <authorList>
            <consortium name="EnsemblProtists"/>
        </authorList>
    </citation>
    <scope>IDENTIFICATION</scope>
</reference>
<organism evidence="2 3">
    <name type="scientific">Emiliania huxleyi (strain CCMP1516)</name>
    <dbReference type="NCBI Taxonomy" id="280463"/>
    <lineage>
        <taxon>Eukaryota</taxon>
        <taxon>Haptista</taxon>
        <taxon>Haptophyta</taxon>
        <taxon>Prymnesiophyceae</taxon>
        <taxon>Isochrysidales</taxon>
        <taxon>Noelaerhabdaceae</taxon>
        <taxon>Emiliania</taxon>
    </lineage>
</organism>
<dbReference type="RefSeq" id="XP_005776453.1">
    <property type="nucleotide sequence ID" value="XM_005776396.1"/>
</dbReference>
<dbReference type="OMA" id="EPADFIY"/>
<dbReference type="InterPro" id="IPR050426">
    <property type="entry name" value="Glycosyltransferase_28"/>
</dbReference>
<dbReference type="KEGG" id="ehx:EMIHUDRAFT_54107"/>
<dbReference type="AlphaFoldDB" id="A0A0D3JKI3"/>
<evidence type="ECO:0000259" key="1">
    <source>
        <dbReference type="Pfam" id="PF06722"/>
    </source>
</evidence>